<reference evidence="3 4" key="1">
    <citation type="submission" date="2018-12" db="EMBL/GenBank/DDBJ databases">
        <authorList>
            <person name="Tiukova I."/>
            <person name="Dainat J."/>
        </authorList>
    </citation>
    <scope>NUCLEOTIDE SEQUENCE [LARGE SCALE GENOMIC DNA]</scope>
</reference>
<dbReference type="EMBL" id="CAACVR010000001">
    <property type="protein sequence ID" value="VEU19623.1"/>
    <property type="molecule type" value="Genomic_DNA"/>
</dbReference>
<feature type="compositionally biased region" description="Basic and acidic residues" evidence="1">
    <location>
        <begin position="368"/>
        <end position="386"/>
    </location>
</feature>
<accession>A0A448YFA9</accession>
<dbReference type="InterPro" id="IPR006595">
    <property type="entry name" value="CTLH_C"/>
</dbReference>
<dbReference type="InterPro" id="IPR024964">
    <property type="entry name" value="CTLH/CRA"/>
</dbReference>
<feature type="domain" description="CTLH" evidence="2">
    <location>
        <begin position="188"/>
        <end position="245"/>
    </location>
</feature>
<evidence type="ECO:0000313" key="4">
    <source>
        <dbReference type="Proteomes" id="UP000290900"/>
    </source>
</evidence>
<proteinExistence type="predicted"/>
<name>A0A448YFA9_BRENA</name>
<evidence type="ECO:0000259" key="2">
    <source>
        <dbReference type="PROSITE" id="PS50897"/>
    </source>
</evidence>
<feature type="region of interest" description="Disordered" evidence="1">
    <location>
        <begin position="364"/>
        <end position="386"/>
    </location>
</feature>
<dbReference type="InterPro" id="IPR050618">
    <property type="entry name" value="Ubq-SigPath_Reg"/>
</dbReference>
<organism evidence="3 4">
    <name type="scientific">Brettanomyces naardenensis</name>
    <name type="common">Yeast</name>
    <dbReference type="NCBI Taxonomy" id="13370"/>
    <lineage>
        <taxon>Eukaryota</taxon>
        <taxon>Fungi</taxon>
        <taxon>Dikarya</taxon>
        <taxon>Ascomycota</taxon>
        <taxon>Saccharomycotina</taxon>
        <taxon>Pichiomycetes</taxon>
        <taxon>Pichiales</taxon>
        <taxon>Pichiaceae</taxon>
        <taxon>Brettanomyces</taxon>
    </lineage>
</organism>
<dbReference type="AlphaFoldDB" id="A0A448YFA9"/>
<dbReference type="InterPro" id="IPR006594">
    <property type="entry name" value="LisH"/>
</dbReference>
<dbReference type="Pfam" id="PF10607">
    <property type="entry name" value="CTLH"/>
    <property type="match status" value="1"/>
</dbReference>
<dbReference type="PANTHER" id="PTHR12864">
    <property type="entry name" value="RAN BINDING PROTEIN 9-RELATED"/>
    <property type="match status" value="1"/>
</dbReference>
<sequence length="470" mass="52799">MTSNSDPITGLPSLISESFPESLANRLLNANEGSLNNEINSNRKPYIDASTQEGKGTDYYAVRNEINLLILNYLIYEGYVNAARDFSEELGLKFISEKLREVGVEEEGEARALADERNEFDDGYNSAKLEEEGDVDGGGYFDVDKFFEPHAIEDDINQAYKAILYNPDQATVMIGLDKFQRLTSGLSTIQVRNKIKLLILNGDVDEAINLINIGFPSLLDRNQYIYFKLLHLALIEKIRRQFSPLNGSSEEASDRKFLSEVLGFISAKLSGPNVLQSKKFLKELELTMALLCFGDQFREAGGAASTKIPRKLRNLMDLKLRSGVANMVNRSIILHINSDDLVGGSEVLSSEQFKIGTVDFDKKRTRKRGDDSTDLERNADEPENEEIKDIDKETATAEEKDKVSKLHEMQSELQLLEDRLERPEGVKLVRLVKLMIWSFGCCHDSDSTISDNQMAVNVARLEEALSAMLK</sequence>
<dbReference type="SMART" id="SM00667">
    <property type="entry name" value="LisH"/>
    <property type="match status" value="1"/>
</dbReference>
<dbReference type="PROSITE" id="PS50897">
    <property type="entry name" value="CTLH"/>
    <property type="match status" value="1"/>
</dbReference>
<keyword evidence="4" id="KW-1185">Reference proteome</keyword>
<dbReference type="OrthoDB" id="2415936at2759"/>
<dbReference type="SMART" id="SM00668">
    <property type="entry name" value="CTLH"/>
    <property type="match status" value="1"/>
</dbReference>
<evidence type="ECO:0000313" key="3">
    <source>
        <dbReference type="EMBL" id="VEU19623.1"/>
    </source>
</evidence>
<dbReference type="STRING" id="13370.A0A448YFA9"/>
<protein>
    <submittedName>
        <fullName evidence="3">DEKNAAC100651</fullName>
    </submittedName>
</protein>
<evidence type="ECO:0000256" key="1">
    <source>
        <dbReference type="SAM" id="MobiDB-lite"/>
    </source>
</evidence>
<dbReference type="InParanoid" id="A0A448YFA9"/>
<dbReference type="PROSITE" id="PS50896">
    <property type="entry name" value="LISH"/>
    <property type="match status" value="1"/>
</dbReference>
<gene>
    <name evidence="3" type="ORF">BRENAR_LOCUS360</name>
</gene>
<dbReference type="Proteomes" id="UP000290900">
    <property type="component" value="Unassembled WGS sequence"/>
</dbReference>